<evidence type="ECO:0000313" key="3">
    <source>
        <dbReference type="Proteomes" id="UP000622405"/>
    </source>
</evidence>
<dbReference type="Gene3D" id="1.40.20.10">
    <property type="entry name" value="CHAD domain"/>
    <property type="match status" value="1"/>
</dbReference>
<dbReference type="InterPro" id="IPR038186">
    <property type="entry name" value="CHAD_dom_sf"/>
</dbReference>
<accession>A0ABR6YYI4</accession>
<protein>
    <submittedName>
        <fullName evidence="2">CHAD domain-containing protein</fullName>
    </submittedName>
</protein>
<dbReference type="Pfam" id="PF05235">
    <property type="entry name" value="CHAD"/>
    <property type="match status" value="1"/>
</dbReference>
<dbReference type="InterPro" id="IPR007899">
    <property type="entry name" value="CHAD_dom"/>
</dbReference>
<dbReference type="SMART" id="SM00880">
    <property type="entry name" value="CHAD"/>
    <property type="match status" value="1"/>
</dbReference>
<evidence type="ECO:0000313" key="2">
    <source>
        <dbReference type="EMBL" id="MBC3900273.1"/>
    </source>
</evidence>
<dbReference type="RefSeq" id="WP_186894537.1">
    <property type="nucleotide sequence ID" value="NZ_WJBE01000009.1"/>
</dbReference>
<gene>
    <name evidence="2" type="ORF">GH811_11660</name>
</gene>
<dbReference type="PROSITE" id="PS51708">
    <property type="entry name" value="CHAD"/>
    <property type="match status" value="1"/>
</dbReference>
<keyword evidence="3" id="KW-1185">Reference proteome</keyword>
<dbReference type="PANTHER" id="PTHR39339:SF1">
    <property type="entry name" value="CHAD DOMAIN-CONTAINING PROTEIN"/>
    <property type="match status" value="1"/>
</dbReference>
<dbReference type="EMBL" id="WJBE01000009">
    <property type="protein sequence ID" value="MBC3900273.1"/>
    <property type="molecule type" value="Genomic_DNA"/>
</dbReference>
<feature type="domain" description="CHAD" evidence="1">
    <location>
        <begin position="45"/>
        <end position="319"/>
    </location>
</feature>
<comment type="caution">
    <text evidence="2">The sequence shown here is derived from an EMBL/GenBank/DDBJ whole genome shotgun (WGS) entry which is preliminary data.</text>
</comment>
<reference evidence="2 3" key="1">
    <citation type="journal article" date="2020" name="mSystems">
        <title>Defining Genomic and Predicted Metabolic Features of the Acetobacterium Genus.</title>
        <authorList>
            <person name="Ross D.E."/>
            <person name="Marshall C.W."/>
            <person name="Gulliver D."/>
            <person name="May H.D."/>
            <person name="Norman R.S."/>
        </authorList>
    </citation>
    <scope>NUCLEOTIDE SEQUENCE [LARGE SCALE GENOMIC DNA]</scope>
    <source>
        <strain evidence="2 3">DSM 4132</strain>
    </source>
</reference>
<dbReference type="PANTHER" id="PTHR39339">
    <property type="entry name" value="SLR1444 PROTEIN"/>
    <property type="match status" value="1"/>
</dbReference>
<dbReference type="Proteomes" id="UP000622405">
    <property type="component" value="Unassembled WGS sequence"/>
</dbReference>
<name>A0ABR6YYI4_9FIRM</name>
<proteinExistence type="predicted"/>
<evidence type="ECO:0000259" key="1">
    <source>
        <dbReference type="PROSITE" id="PS51708"/>
    </source>
</evidence>
<organism evidence="2 3">
    <name type="scientific">Acetobacterium malicum</name>
    <dbReference type="NCBI Taxonomy" id="52692"/>
    <lineage>
        <taxon>Bacteria</taxon>
        <taxon>Bacillati</taxon>
        <taxon>Bacillota</taxon>
        <taxon>Clostridia</taxon>
        <taxon>Eubacteriales</taxon>
        <taxon>Eubacteriaceae</taxon>
        <taxon>Acetobacterium</taxon>
    </lineage>
</organism>
<sequence>MMMEKLSILLIENQGRYGKGLRLPQIPPIKSVRVVNQASLNIKAKKKVGVAVEIIMNSGFNEILNAYDRFFENQSDPEGVHQVRVRIRKFRAVLAFFKPLFKVESYQLQQDTLRKMGQQFGEVRQLDVLLSGISEIEKNANLESSDFGKLKDHLHGKREMAFKQLLTSLKTDVFALALLDIWVWKLNDPWEAGAVDLQLSIKDYADKYIQNWLKKIRRSMKNLDIKDQQAVHRVRIKSKKLRYVIEQLSAILDRKTRKSMDAFEKMQDDLGYYHDVFANQQLLEQLVATSDDCHLHYQAGIIIGWQMMAGSRKIRKFIN</sequence>